<proteinExistence type="predicted"/>
<dbReference type="SUPFAM" id="SSF50129">
    <property type="entry name" value="GroES-like"/>
    <property type="match status" value="1"/>
</dbReference>
<dbReference type="GO" id="GO:0016651">
    <property type="term" value="F:oxidoreductase activity, acting on NAD(P)H"/>
    <property type="evidence" value="ECO:0007669"/>
    <property type="project" value="InterPro"/>
</dbReference>
<feature type="domain" description="Alcohol dehydrogenase-like C-terminal" evidence="1">
    <location>
        <begin position="120"/>
        <end position="200"/>
    </location>
</feature>
<accession>A0A0D6ELV7</accession>
<evidence type="ECO:0000313" key="3">
    <source>
        <dbReference type="Proteomes" id="UP000243876"/>
    </source>
</evidence>
<evidence type="ECO:0000313" key="2">
    <source>
        <dbReference type="EMBL" id="CEQ40620.1"/>
    </source>
</evidence>
<protein>
    <submittedName>
        <fullName evidence="2">SPOSA6832_02263-mRNA-1:cds</fullName>
    </submittedName>
</protein>
<dbReference type="InterPro" id="IPR036291">
    <property type="entry name" value="NAD(P)-bd_dom_sf"/>
</dbReference>
<dbReference type="SUPFAM" id="SSF51735">
    <property type="entry name" value="NAD(P)-binding Rossmann-fold domains"/>
    <property type="match status" value="1"/>
</dbReference>
<dbReference type="PANTHER" id="PTHR45348">
    <property type="entry name" value="HYPOTHETICAL OXIDOREDUCTASE (EUROFUNG)"/>
    <property type="match status" value="1"/>
</dbReference>
<gene>
    <name evidence="2" type="primary">SPOSA6832_02263</name>
</gene>
<dbReference type="Gene3D" id="3.90.180.10">
    <property type="entry name" value="Medium-chain alcohol dehydrogenases, catalytic domain"/>
    <property type="match status" value="1"/>
</dbReference>
<dbReference type="AlphaFoldDB" id="A0A0D6ELV7"/>
<dbReference type="InterPro" id="IPR013149">
    <property type="entry name" value="ADH-like_C"/>
</dbReference>
<dbReference type="Gene3D" id="3.40.50.720">
    <property type="entry name" value="NAD(P)-binding Rossmann-like Domain"/>
    <property type="match status" value="1"/>
</dbReference>
<reference evidence="3" key="1">
    <citation type="submission" date="2015-02" db="EMBL/GenBank/DDBJ databases">
        <authorList>
            <person name="Gon?alves P."/>
        </authorList>
    </citation>
    <scope>NUCLEOTIDE SEQUENCE [LARGE SCALE GENOMIC DNA]</scope>
</reference>
<sequence length="308" mass="32251">MKAVFVTKDTRELKDFPVPTPAAGEVLIKTQGLQDPNVAAFSKMFSGDKWGAYAEYTVAPANTTFALGPKTAYEEAAALPLAYITAAIGLFLRLGLPTPDAPASGADAPAVLIYGAATTVGVYATQLAKKAGLYVVGVASSTELATSYGCDEVIDYRGKSTADLVDAIVAAGGGRIHHVYDAVSEGGTLEIVSAALSRTGGSGGGRAQGRFTHVLPYSEEQLAALPQGVTAHHTSCNTAYEGDSDFAEHWFARVGEWIERGEFKSQRVTVVPGGLAGVEEGLRRLQQHEVKGEKLVYRIGETPGLSSA</sequence>
<dbReference type="EMBL" id="CENE01000007">
    <property type="protein sequence ID" value="CEQ40620.1"/>
    <property type="molecule type" value="Genomic_DNA"/>
</dbReference>
<name>A0A0D6ELV7_SPOSA</name>
<organism evidence="2 3">
    <name type="scientific">Sporidiobolus salmonicolor</name>
    <name type="common">Yeast-like fungus</name>
    <name type="synonym">Sporobolomyces salmonicolor</name>
    <dbReference type="NCBI Taxonomy" id="5005"/>
    <lineage>
        <taxon>Eukaryota</taxon>
        <taxon>Fungi</taxon>
        <taxon>Dikarya</taxon>
        <taxon>Basidiomycota</taxon>
        <taxon>Pucciniomycotina</taxon>
        <taxon>Microbotryomycetes</taxon>
        <taxon>Sporidiobolales</taxon>
        <taxon>Sporidiobolaceae</taxon>
        <taxon>Sporobolomyces</taxon>
    </lineage>
</organism>
<dbReference type="OrthoDB" id="3233595at2759"/>
<dbReference type="Proteomes" id="UP000243876">
    <property type="component" value="Unassembled WGS sequence"/>
</dbReference>
<dbReference type="PANTHER" id="PTHR45348:SF5">
    <property type="entry name" value="OXIDOREDUCTASE, PUTATIVE (AFU_ORTHOLOGUE AFUA_8G01420)-RELATED"/>
    <property type="match status" value="1"/>
</dbReference>
<dbReference type="InterPro" id="IPR047122">
    <property type="entry name" value="Trans-enoyl_RdTase-like"/>
</dbReference>
<dbReference type="InterPro" id="IPR011032">
    <property type="entry name" value="GroES-like_sf"/>
</dbReference>
<keyword evidence="3" id="KW-1185">Reference proteome</keyword>
<evidence type="ECO:0000259" key="1">
    <source>
        <dbReference type="Pfam" id="PF00107"/>
    </source>
</evidence>
<dbReference type="CDD" id="cd08249">
    <property type="entry name" value="enoyl_reductase_like"/>
    <property type="match status" value="1"/>
</dbReference>
<dbReference type="Pfam" id="PF00107">
    <property type="entry name" value="ADH_zinc_N"/>
    <property type="match status" value="1"/>
</dbReference>